<dbReference type="eggNOG" id="ENOG5032SRK">
    <property type="taxonomic scope" value="Bacteria"/>
</dbReference>
<organism evidence="1 2">
    <name type="scientific">Pontibacillus chungwhensis BH030062</name>
    <dbReference type="NCBI Taxonomy" id="1385513"/>
    <lineage>
        <taxon>Bacteria</taxon>
        <taxon>Bacillati</taxon>
        <taxon>Bacillota</taxon>
        <taxon>Bacilli</taxon>
        <taxon>Bacillales</taxon>
        <taxon>Bacillaceae</taxon>
        <taxon>Pontibacillus</taxon>
    </lineage>
</organism>
<protein>
    <recommendedName>
        <fullName evidence="3">DUF2487 domain-containing protein</fullName>
    </recommendedName>
</protein>
<dbReference type="EMBL" id="AVBG01000001">
    <property type="protein sequence ID" value="KGP93122.1"/>
    <property type="molecule type" value="Genomic_DNA"/>
</dbReference>
<dbReference type="AlphaFoldDB" id="A0A0A2UXV4"/>
<keyword evidence="2" id="KW-1185">Reference proteome</keyword>
<accession>A0A0A2UXV4</accession>
<dbReference type="OrthoDB" id="2678750at2"/>
<dbReference type="InterPro" id="IPR019615">
    <property type="entry name" value="DUF2487"/>
</dbReference>
<evidence type="ECO:0000313" key="1">
    <source>
        <dbReference type="EMBL" id="KGP93122.1"/>
    </source>
</evidence>
<dbReference type="Proteomes" id="UP000030153">
    <property type="component" value="Unassembled WGS sequence"/>
</dbReference>
<sequence length="155" mass="18367">MKWSGQDVSLYSQSKEFVDTGIVPLIPYSLSGSEKELTQLANQSELLTLFMKEVEEEYRGRIFLAPSYTYLKETSIDKEIERINEWTERMEAEGFKHLLFFTFDQQWKKVERKLNPSLIWLPLPQVDDIHNEEAKKVLRSQIDQVTELITAYWQE</sequence>
<evidence type="ECO:0008006" key="3">
    <source>
        <dbReference type="Google" id="ProtNLM"/>
    </source>
</evidence>
<dbReference type="RefSeq" id="WP_036779383.1">
    <property type="nucleotide sequence ID" value="NZ_AVBG01000001.1"/>
</dbReference>
<gene>
    <name evidence="1" type="ORF">N780_12475</name>
</gene>
<dbReference type="Pfam" id="PF10673">
    <property type="entry name" value="DUF2487"/>
    <property type="match status" value="1"/>
</dbReference>
<reference evidence="1 2" key="1">
    <citation type="submission" date="2013-08" db="EMBL/GenBank/DDBJ databases">
        <title>Genome of Pontibacillus chungwhensis.</title>
        <authorList>
            <person name="Wang Q."/>
            <person name="Wang G."/>
        </authorList>
    </citation>
    <scope>NUCLEOTIDE SEQUENCE [LARGE SCALE GENOMIC DNA]</scope>
    <source>
        <strain evidence="1 2">BH030062</strain>
    </source>
</reference>
<proteinExistence type="predicted"/>
<comment type="caution">
    <text evidence="1">The sequence shown here is derived from an EMBL/GenBank/DDBJ whole genome shotgun (WGS) entry which is preliminary data.</text>
</comment>
<dbReference type="STRING" id="1385513.N780_12475"/>
<name>A0A0A2UXV4_9BACI</name>
<evidence type="ECO:0000313" key="2">
    <source>
        <dbReference type="Proteomes" id="UP000030153"/>
    </source>
</evidence>